<dbReference type="InterPro" id="IPR036388">
    <property type="entry name" value="WH-like_DNA-bd_sf"/>
</dbReference>
<dbReference type="EMBL" id="PTIZ01000004">
    <property type="protein sequence ID" value="PPK75917.1"/>
    <property type="molecule type" value="Genomic_DNA"/>
</dbReference>
<dbReference type="Proteomes" id="UP000240010">
    <property type="component" value="Unassembled WGS sequence"/>
</dbReference>
<evidence type="ECO:0000313" key="2">
    <source>
        <dbReference type="Proteomes" id="UP000240010"/>
    </source>
</evidence>
<name>A0A2S6HEL7_9GAMM</name>
<reference evidence="1 2" key="1">
    <citation type="submission" date="2018-02" db="EMBL/GenBank/DDBJ databases">
        <title>Subsurface microbial communities from deep shales in Ohio and West Virginia, USA.</title>
        <authorList>
            <person name="Wrighton K."/>
        </authorList>
    </citation>
    <scope>NUCLEOTIDE SEQUENCE [LARGE SCALE GENOMIC DNA]</scope>
    <source>
        <strain evidence="1 2">OWC-DMM</strain>
    </source>
</reference>
<gene>
    <name evidence="1" type="ORF">B0F87_1044</name>
</gene>
<comment type="caution">
    <text evidence="1">The sequence shown here is derived from an EMBL/GenBank/DDBJ whole genome shotgun (WGS) entry which is preliminary data.</text>
</comment>
<accession>A0A2S6HEL7</accession>
<proteinExistence type="predicted"/>
<dbReference type="Gene3D" id="1.10.10.10">
    <property type="entry name" value="Winged helix-like DNA-binding domain superfamily/Winged helix DNA-binding domain"/>
    <property type="match status" value="1"/>
</dbReference>
<dbReference type="RefSeq" id="WP_104428445.1">
    <property type="nucleotide sequence ID" value="NZ_PTIZ01000004.1"/>
</dbReference>
<organism evidence="1 2">
    <name type="scientific">Methylobacter tundripaludum</name>
    <dbReference type="NCBI Taxonomy" id="173365"/>
    <lineage>
        <taxon>Bacteria</taxon>
        <taxon>Pseudomonadati</taxon>
        <taxon>Pseudomonadota</taxon>
        <taxon>Gammaproteobacteria</taxon>
        <taxon>Methylococcales</taxon>
        <taxon>Methylococcaceae</taxon>
        <taxon>Methylobacter</taxon>
    </lineage>
</organism>
<evidence type="ECO:0000313" key="1">
    <source>
        <dbReference type="EMBL" id="PPK75917.1"/>
    </source>
</evidence>
<dbReference type="AlphaFoldDB" id="A0A2S6HEL7"/>
<protein>
    <submittedName>
        <fullName evidence="1">Uncharacterized protein</fullName>
    </submittedName>
</protein>
<sequence>MRKWSYERENTNHYSPEVREWAVRLMREYQGEYASEWATIQSIVVKIDAELAALEKLNDNILPFTGHSQKLLTERTQLI</sequence>